<dbReference type="PANTHER" id="PTHR24421">
    <property type="entry name" value="NITRATE/NITRITE SENSOR PROTEIN NARX-RELATED"/>
    <property type="match status" value="1"/>
</dbReference>
<evidence type="ECO:0000256" key="1">
    <source>
        <dbReference type="ARBA" id="ARBA00000085"/>
    </source>
</evidence>
<organism evidence="12 13">
    <name type="scientific">Nocardiopsis endophytica</name>
    <dbReference type="NCBI Taxonomy" id="3018445"/>
    <lineage>
        <taxon>Bacteria</taxon>
        <taxon>Bacillati</taxon>
        <taxon>Actinomycetota</taxon>
        <taxon>Actinomycetes</taxon>
        <taxon>Streptosporangiales</taxon>
        <taxon>Nocardiopsidaceae</taxon>
        <taxon>Nocardiopsis</taxon>
    </lineage>
</organism>
<dbReference type="Pfam" id="PF02518">
    <property type="entry name" value="HATPase_c"/>
    <property type="match status" value="1"/>
</dbReference>
<dbReference type="EC" id="2.7.13.3" evidence="2"/>
<evidence type="ECO:0000256" key="6">
    <source>
        <dbReference type="ARBA" id="ARBA00022777"/>
    </source>
</evidence>
<dbReference type="InterPro" id="IPR003594">
    <property type="entry name" value="HATPase_dom"/>
</dbReference>
<name>A0ABT4U418_9ACTN</name>
<sequence length="422" mass="43823">MGILRAAAAPLASARTYTRWVYLVLGGALFMPFFVAVLVLMSLVTPWGPTPADQGGLGPEGFIGTAVAAVLGGLTGFVPGVHAVQAQIARSLLGGPLADEPRLAGADWRTRARGSCWLALLFAAGLAVSIATMVVLTDAASLALIPLLGEAPDLGQRIILVDWNPSGAERWAAPFAGAGLLVLFIYAVALIGAGAARLARPLLGASAADRLAAVRARAADLGERNRLAAELHDSIGHALSVVALQAGAASRVIDRDPGFARDALEAIAEQARTATAELDHVLGLLRENPGDRAPQRALADVPHLVEAARAAGTEAEYTAGGPVGEVPPVVARELYRICQEGVTNALRHGTGGPVRVRVDASDDAVRVEVANPCTARRPRRRGGGRGLEGARERVRLLGGELRAGAEDGVWRLVADIPWKSGR</sequence>
<feature type="domain" description="Histidine kinase/HSP90-like ATPase" evidence="10">
    <location>
        <begin position="331"/>
        <end position="407"/>
    </location>
</feature>
<feature type="transmembrane region" description="Helical" evidence="9">
    <location>
        <begin position="171"/>
        <end position="193"/>
    </location>
</feature>
<feature type="transmembrane region" description="Helical" evidence="9">
    <location>
        <begin position="20"/>
        <end position="41"/>
    </location>
</feature>
<evidence type="ECO:0000256" key="8">
    <source>
        <dbReference type="ARBA" id="ARBA00023012"/>
    </source>
</evidence>
<dbReference type="Proteomes" id="UP001527866">
    <property type="component" value="Unassembled WGS sequence"/>
</dbReference>
<accession>A0ABT4U418</accession>
<dbReference type="InterPro" id="IPR036890">
    <property type="entry name" value="HATPase_C_sf"/>
</dbReference>
<dbReference type="SUPFAM" id="SSF55874">
    <property type="entry name" value="ATPase domain of HSP90 chaperone/DNA topoisomerase II/histidine kinase"/>
    <property type="match status" value="1"/>
</dbReference>
<evidence type="ECO:0000256" key="4">
    <source>
        <dbReference type="ARBA" id="ARBA00022679"/>
    </source>
</evidence>
<proteinExistence type="predicted"/>
<keyword evidence="6 12" id="KW-0418">Kinase</keyword>
<evidence type="ECO:0000256" key="2">
    <source>
        <dbReference type="ARBA" id="ARBA00012438"/>
    </source>
</evidence>
<keyword evidence="3" id="KW-0597">Phosphoprotein</keyword>
<evidence type="ECO:0000313" key="12">
    <source>
        <dbReference type="EMBL" id="MDA2811689.1"/>
    </source>
</evidence>
<keyword evidence="13" id="KW-1185">Reference proteome</keyword>
<evidence type="ECO:0000256" key="7">
    <source>
        <dbReference type="ARBA" id="ARBA00022840"/>
    </source>
</evidence>
<feature type="domain" description="Signal transduction histidine kinase subgroup 3 dimerisation and phosphoacceptor" evidence="11">
    <location>
        <begin position="223"/>
        <end position="287"/>
    </location>
</feature>
<dbReference type="RefSeq" id="WP_270686144.1">
    <property type="nucleotide sequence ID" value="NZ_JAQFWQ010000034.1"/>
</dbReference>
<evidence type="ECO:0000259" key="10">
    <source>
        <dbReference type="Pfam" id="PF02518"/>
    </source>
</evidence>
<keyword evidence="9" id="KW-0472">Membrane</keyword>
<dbReference type="Gene3D" id="3.30.565.10">
    <property type="entry name" value="Histidine kinase-like ATPase, C-terminal domain"/>
    <property type="match status" value="1"/>
</dbReference>
<evidence type="ECO:0000256" key="3">
    <source>
        <dbReference type="ARBA" id="ARBA00022553"/>
    </source>
</evidence>
<keyword evidence="9" id="KW-1133">Transmembrane helix</keyword>
<evidence type="ECO:0000313" key="13">
    <source>
        <dbReference type="Proteomes" id="UP001527866"/>
    </source>
</evidence>
<keyword evidence="8" id="KW-0902">Two-component regulatory system</keyword>
<keyword evidence="7" id="KW-0067">ATP-binding</keyword>
<dbReference type="EMBL" id="JAQFWQ010000034">
    <property type="protein sequence ID" value="MDA2811689.1"/>
    <property type="molecule type" value="Genomic_DNA"/>
</dbReference>
<feature type="transmembrane region" description="Helical" evidence="9">
    <location>
        <begin position="117"/>
        <end position="145"/>
    </location>
</feature>
<dbReference type="Gene3D" id="1.20.5.1930">
    <property type="match status" value="1"/>
</dbReference>
<evidence type="ECO:0000256" key="9">
    <source>
        <dbReference type="SAM" id="Phobius"/>
    </source>
</evidence>
<gene>
    <name evidence="12" type="ORF">O4J56_13695</name>
</gene>
<dbReference type="InterPro" id="IPR011712">
    <property type="entry name" value="Sig_transdc_His_kin_sub3_dim/P"/>
</dbReference>
<dbReference type="GO" id="GO:0016301">
    <property type="term" value="F:kinase activity"/>
    <property type="evidence" value="ECO:0007669"/>
    <property type="project" value="UniProtKB-KW"/>
</dbReference>
<keyword evidence="5" id="KW-0547">Nucleotide-binding</keyword>
<evidence type="ECO:0000259" key="11">
    <source>
        <dbReference type="Pfam" id="PF07730"/>
    </source>
</evidence>
<protein>
    <recommendedName>
        <fullName evidence="2">histidine kinase</fullName>
        <ecNumber evidence="2">2.7.13.3</ecNumber>
    </recommendedName>
</protein>
<comment type="catalytic activity">
    <reaction evidence="1">
        <text>ATP + protein L-histidine = ADP + protein N-phospho-L-histidine.</text>
        <dbReference type="EC" id="2.7.13.3"/>
    </reaction>
</comment>
<reference evidence="12 13" key="1">
    <citation type="submission" date="2023-01" db="EMBL/GenBank/DDBJ databases">
        <title>Draft genome sequence of Nocardiopsis sp. RSe5-2 isolated from halophytes.</title>
        <authorList>
            <person name="Duangmal K."/>
            <person name="Chantavorakit T."/>
        </authorList>
    </citation>
    <scope>NUCLEOTIDE SEQUENCE [LARGE SCALE GENOMIC DNA]</scope>
    <source>
        <strain evidence="12 13">RSe5-2</strain>
    </source>
</reference>
<keyword evidence="9" id="KW-0812">Transmembrane</keyword>
<feature type="transmembrane region" description="Helical" evidence="9">
    <location>
        <begin position="61"/>
        <end position="84"/>
    </location>
</feature>
<keyword evidence="4" id="KW-0808">Transferase</keyword>
<comment type="caution">
    <text evidence="12">The sequence shown here is derived from an EMBL/GenBank/DDBJ whole genome shotgun (WGS) entry which is preliminary data.</text>
</comment>
<evidence type="ECO:0000256" key="5">
    <source>
        <dbReference type="ARBA" id="ARBA00022741"/>
    </source>
</evidence>
<dbReference type="PANTHER" id="PTHR24421:SF10">
    <property type="entry name" value="NITRATE_NITRITE SENSOR PROTEIN NARQ"/>
    <property type="match status" value="1"/>
</dbReference>
<dbReference type="InterPro" id="IPR050482">
    <property type="entry name" value="Sensor_HK_TwoCompSys"/>
</dbReference>
<dbReference type="Pfam" id="PF07730">
    <property type="entry name" value="HisKA_3"/>
    <property type="match status" value="1"/>
</dbReference>